<accession>A0A366ETG1</accession>
<proteinExistence type="predicted"/>
<keyword evidence="2" id="KW-1185">Reference proteome</keyword>
<dbReference type="EMBL" id="QNRK01000034">
    <property type="protein sequence ID" value="RBP05687.1"/>
    <property type="molecule type" value="Genomic_DNA"/>
</dbReference>
<protein>
    <submittedName>
        <fullName evidence="1">Uncharacterized protein</fullName>
    </submittedName>
</protein>
<name>A0A366ETG1_9HYPH</name>
<organism evidence="1 2">
    <name type="scientific">Roseiarcus fermentans</name>
    <dbReference type="NCBI Taxonomy" id="1473586"/>
    <lineage>
        <taxon>Bacteria</taxon>
        <taxon>Pseudomonadati</taxon>
        <taxon>Pseudomonadota</taxon>
        <taxon>Alphaproteobacteria</taxon>
        <taxon>Hyphomicrobiales</taxon>
        <taxon>Roseiarcaceae</taxon>
        <taxon>Roseiarcus</taxon>
    </lineage>
</organism>
<gene>
    <name evidence="1" type="ORF">DFR50_13450</name>
</gene>
<dbReference type="Proteomes" id="UP000253529">
    <property type="component" value="Unassembled WGS sequence"/>
</dbReference>
<dbReference type="RefSeq" id="WP_113891860.1">
    <property type="nucleotide sequence ID" value="NZ_QNRK01000034.1"/>
</dbReference>
<comment type="caution">
    <text evidence="1">The sequence shown here is derived from an EMBL/GenBank/DDBJ whole genome shotgun (WGS) entry which is preliminary data.</text>
</comment>
<sequence length="134" mass="14767">MTAVSHAPLRKVTLQAARSKAFPDGSIRHGYDFVAPLTEEGRIDFEAWKAHRGACFVHRFWGDEPAMQGLLVHHAGGRGGATWAFEWKTPPGAASDEDEGFRFGDHTFKVGEYVSIREPEGDLLTFRVTGVANP</sequence>
<evidence type="ECO:0000313" key="1">
    <source>
        <dbReference type="EMBL" id="RBP05687.1"/>
    </source>
</evidence>
<reference evidence="1 2" key="1">
    <citation type="submission" date="2018-06" db="EMBL/GenBank/DDBJ databases">
        <title>Genomic Encyclopedia of Type Strains, Phase IV (KMG-IV): sequencing the most valuable type-strain genomes for metagenomic binning, comparative biology and taxonomic classification.</title>
        <authorList>
            <person name="Goeker M."/>
        </authorList>
    </citation>
    <scope>NUCLEOTIDE SEQUENCE [LARGE SCALE GENOMIC DNA]</scope>
    <source>
        <strain evidence="1 2">DSM 24875</strain>
    </source>
</reference>
<evidence type="ECO:0000313" key="2">
    <source>
        <dbReference type="Proteomes" id="UP000253529"/>
    </source>
</evidence>
<dbReference type="AlphaFoldDB" id="A0A366ETG1"/>
<dbReference type="OrthoDB" id="9801741at2"/>